<accession>A0A812A050</accession>
<keyword evidence="1" id="KW-0472">Membrane</keyword>
<comment type="caution">
    <text evidence="2">The sequence shown here is derived from an EMBL/GenBank/DDBJ whole genome shotgun (WGS) entry which is preliminary data.</text>
</comment>
<dbReference type="EMBL" id="CAJHZY010000025">
    <property type="protein sequence ID" value="CAD7766898.1"/>
    <property type="molecule type" value="Genomic_DNA"/>
</dbReference>
<evidence type="ECO:0000313" key="3">
    <source>
        <dbReference type="Proteomes" id="UP000614580"/>
    </source>
</evidence>
<protein>
    <submittedName>
        <fullName evidence="2">Uncharacterized protein</fullName>
    </submittedName>
</protein>
<reference evidence="2" key="1">
    <citation type="submission" date="2020-12" db="EMBL/GenBank/DDBJ databases">
        <authorList>
            <person name="Hahn C.J."/>
            <person name="Laso-Perez R."/>
            <person name="Vulcano F."/>
            <person name="Vaziourakis K.-M."/>
            <person name="Stokke R."/>
            <person name="Steen I.H."/>
            <person name="Teske A."/>
            <person name="Boetius A."/>
            <person name="Liebeke M."/>
            <person name="Amann R."/>
            <person name="Knittel K."/>
        </authorList>
    </citation>
    <scope>NUCLEOTIDE SEQUENCE</scope>
    <source>
        <strain evidence="2">Gfbio:c6db26ca-90af-429b-aeed-0e3e8aed0b5e:GoM-Arc1_AMV-AAA_792_C10</strain>
    </source>
</reference>
<keyword evidence="1" id="KW-0812">Transmembrane</keyword>
<name>A0A812A050_9EURY</name>
<organism evidence="2 3">
    <name type="scientific">Candidatus Argoarchaeum ethanivorans</name>
    <dbReference type="NCBI Taxonomy" id="2608793"/>
    <lineage>
        <taxon>Archaea</taxon>
        <taxon>Methanobacteriati</taxon>
        <taxon>Methanobacteriota</taxon>
        <taxon>Stenosarchaea group</taxon>
        <taxon>Methanomicrobia</taxon>
        <taxon>Methanosarcinales</taxon>
        <taxon>Methanosarcinales incertae sedis</taxon>
        <taxon>GOM Arc I cluster</taxon>
        <taxon>Candidatus Argoarchaeum</taxon>
    </lineage>
</organism>
<gene>
    <name evidence="2" type="ORF">DNFNHJIP_00299</name>
</gene>
<feature type="transmembrane region" description="Helical" evidence="1">
    <location>
        <begin position="75"/>
        <end position="101"/>
    </location>
</feature>
<keyword evidence="1" id="KW-1133">Transmembrane helix</keyword>
<proteinExistence type="predicted"/>
<evidence type="ECO:0000256" key="1">
    <source>
        <dbReference type="SAM" id="Phobius"/>
    </source>
</evidence>
<dbReference type="Proteomes" id="UP000614580">
    <property type="component" value="Unassembled WGS sequence"/>
</dbReference>
<evidence type="ECO:0000313" key="2">
    <source>
        <dbReference type="EMBL" id="CAD7766898.1"/>
    </source>
</evidence>
<dbReference type="AlphaFoldDB" id="A0A812A050"/>
<sequence length="130" mass="14523">MKELTDNNLIVSAPAKLRFAEKLSIAQVLHNFVVQEIILDCASNRVQKITGNSRLRSSRVRQQSRAYSIEIFRPLYFGITIFSIPFSKSVLILLISFGSVISTRVSSLPNSMSSCIFLPNSRLSGMTRSP</sequence>